<dbReference type="Proteomes" id="UP000734854">
    <property type="component" value="Unassembled WGS sequence"/>
</dbReference>
<evidence type="ECO:0000256" key="1">
    <source>
        <dbReference type="ARBA" id="ARBA00000189"/>
    </source>
</evidence>
<dbReference type="PROSITE" id="PS00435">
    <property type="entry name" value="PEROXIDASE_1"/>
    <property type="match status" value="1"/>
</dbReference>
<dbReference type="AlphaFoldDB" id="A0A8J5HN32"/>
<evidence type="ECO:0000256" key="12">
    <source>
        <dbReference type="ARBA" id="ARBA00023157"/>
    </source>
</evidence>
<feature type="binding site" evidence="17">
    <location>
        <position position="73"/>
    </location>
    <ligand>
        <name>Ca(2+)</name>
        <dbReference type="ChEBI" id="CHEBI:29108"/>
        <label>1</label>
    </ligand>
</feature>
<evidence type="ECO:0000256" key="16">
    <source>
        <dbReference type="PIRSR" id="PIRSR600823-2"/>
    </source>
</evidence>
<feature type="binding site" evidence="17">
    <location>
        <position position="240"/>
    </location>
    <ligand>
        <name>Ca(2+)</name>
        <dbReference type="ChEBI" id="CHEBI:29108"/>
        <label>2</label>
    </ligand>
</feature>
<feature type="binding site" evidence="17">
    <location>
        <position position="69"/>
    </location>
    <ligand>
        <name>Ca(2+)</name>
        <dbReference type="ChEBI" id="CHEBI:29108"/>
        <label>1</label>
    </ligand>
</feature>
<feature type="disulfide bond" evidence="19">
    <location>
        <begin position="120"/>
        <end position="313"/>
    </location>
</feature>
<protein>
    <recommendedName>
        <fullName evidence="4">peroxidase</fullName>
        <ecNumber evidence="4">1.11.1.7</ecNumber>
    </recommendedName>
</protein>
<feature type="binding site" evidence="17">
    <location>
        <position position="66"/>
    </location>
    <ligand>
        <name>Ca(2+)</name>
        <dbReference type="ChEBI" id="CHEBI:29108"/>
        <label>1</label>
    </ligand>
</feature>
<feature type="binding site" evidence="17">
    <location>
        <position position="193"/>
    </location>
    <ligand>
        <name>Ca(2+)</name>
        <dbReference type="ChEBI" id="CHEBI:29108"/>
        <label>2</label>
    </ligand>
</feature>
<comment type="caution">
    <text evidence="22">The sequence shown here is derived from an EMBL/GenBank/DDBJ whole genome shotgun (WGS) entry which is preliminary data.</text>
</comment>
<evidence type="ECO:0000256" key="2">
    <source>
        <dbReference type="ARBA" id="ARBA00004613"/>
    </source>
</evidence>
<proteinExistence type="inferred from homology"/>
<keyword evidence="11 17" id="KW-0408">Iron</keyword>
<dbReference type="PROSITE" id="PS50873">
    <property type="entry name" value="PEROXIDASE_4"/>
    <property type="match status" value="1"/>
</dbReference>
<comment type="catalytic activity">
    <reaction evidence="1">
        <text>2 a phenolic donor + H2O2 = 2 a phenolic radical donor + 2 H2O</text>
        <dbReference type="Rhea" id="RHEA:56136"/>
        <dbReference type="ChEBI" id="CHEBI:15377"/>
        <dbReference type="ChEBI" id="CHEBI:16240"/>
        <dbReference type="ChEBI" id="CHEBI:139520"/>
        <dbReference type="ChEBI" id="CHEBI:139521"/>
        <dbReference type="EC" id="1.11.1.7"/>
    </reaction>
</comment>
<evidence type="ECO:0000256" key="7">
    <source>
        <dbReference type="ARBA" id="ARBA00022723"/>
    </source>
</evidence>
<dbReference type="FunFam" id="1.10.520.10:FF:000009">
    <property type="entry name" value="Peroxidase"/>
    <property type="match status" value="1"/>
</dbReference>
<feature type="binding site" evidence="17">
    <location>
        <position position="71"/>
    </location>
    <ligand>
        <name>Ca(2+)</name>
        <dbReference type="ChEBI" id="CHEBI:29108"/>
        <label>1</label>
    </ligand>
</feature>
<dbReference type="GO" id="GO:0020037">
    <property type="term" value="F:heme binding"/>
    <property type="evidence" value="ECO:0007669"/>
    <property type="project" value="InterPro"/>
</dbReference>
<feature type="disulfide bond" evidence="19">
    <location>
        <begin position="67"/>
        <end position="72"/>
    </location>
</feature>
<name>A0A8J5HN32_ZINOF</name>
<dbReference type="InterPro" id="IPR019794">
    <property type="entry name" value="Peroxidases_AS"/>
</dbReference>
<evidence type="ECO:0000256" key="11">
    <source>
        <dbReference type="ARBA" id="ARBA00023004"/>
    </source>
</evidence>
<keyword evidence="10" id="KW-0560">Oxidoreductase</keyword>
<evidence type="ECO:0000256" key="10">
    <source>
        <dbReference type="ARBA" id="ARBA00023002"/>
    </source>
</evidence>
<dbReference type="InterPro" id="IPR002016">
    <property type="entry name" value="Haem_peroxidase"/>
</dbReference>
<dbReference type="GO" id="GO:0006979">
    <property type="term" value="P:response to oxidative stress"/>
    <property type="evidence" value="ECO:0007669"/>
    <property type="project" value="InterPro"/>
</dbReference>
<dbReference type="InterPro" id="IPR000823">
    <property type="entry name" value="Peroxidase_pln"/>
</dbReference>
<feature type="binding site" evidence="17">
    <location>
        <position position="237"/>
    </location>
    <ligand>
        <name>Ca(2+)</name>
        <dbReference type="ChEBI" id="CHEBI:29108"/>
        <label>2</label>
    </ligand>
</feature>
<dbReference type="InterPro" id="IPR019793">
    <property type="entry name" value="Peroxidases_heam-ligand_BS"/>
</dbReference>
<feature type="binding site" description="axial binding residue" evidence="17">
    <location>
        <position position="192"/>
    </location>
    <ligand>
        <name>heme b</name>
        <dbReference type="ChEBI" id="CHEBI:60344"/>
    </ligand>
    <ligandPart>
        <name>Fe</name>
        <dbReference type="ChEBI" id="CHEBI:18248"/>
    </ligandPart>
</feature>
<evidence type="ECO:0000256" key="6">
    <source>
        <dbReference type="ARBA" id="ARBA00022617"/>
    </source>
</evidence>
<feature type="binding site" evidence="16">
    <location>
        <position position="162"/>
    </location>
    <ligand>
        <name>substrate</name>
    </ligand>
</feature>
<dbReference type="GO" id="GO:0140825">
    <property type="term" value="F:lactoperoxidase activity"/>
    <property type="evidence" value="ECO:0007669"/>
    <property type="project" value="UniProtKB-EC"/>
</dbReference>
<evidence type="ECO:0000256" key="19">
    <source>
        <dbReference type="PIRSR" id="PIRSR600823-5"/>
    </source>
</evidence>
<keyword evidence="9 17" id="KW-0106">Calcium</keyword>
<keyword evidence="5" id="KW-0575">Peroxidase</keyword>
<comment type="subcellular location">
    <subcellularLocation>
        <location evidence="2">Secreted</location>
    </subcellularLocation>
</comment>
<dbReference type="EC" id="1.11.1.7" evidence="4"/>
<keyword evidence="12 19" id="KW-1015">Disulfide bond</keyword>
<sequence>MALKSSSLLLLLLLVSATALVSGHLSPTFYSSTCPGLRRTVRSAMAEAVRQNPRNAAFLIRLFFHDCFVNGCDGSILLDSTAAFASEKFALPNNNSARGFELVDAIKARVEAICPATVSCADVLALSTQEGVALLGGPTWTVELGRRDSRAAFQSAANKEIPSPFDDLKELVALFRAKGLDARDMTALSGAHTIGQAQCFTYAPRIHEDRNIDGGFAARLRRTCPASGRGGARAPLDSRTPYRFDNAFYQELVAKRGLLHSDQELFNGGSQDKLVRRYSTDAAAFERDFAAAMVKMGALLPRPGTKGEIRRKCNRIN</sequence>
<dbReference type="GO" id="GO:0046872">
    <property type="term" value="F:metal ion binding"/>
    <property type="evidence" value="ECO:0007669"/>
    <property type="project" value="UniProtKB-KW"/>
</dbReference>
<dbReference type="FunFam" id="1.10.420.10:FF:000006">
    <property type="entry name" value="Peroxidase"/>
    <property type="match status" value="1"/>
</dbReference>
<feature type="disulfide bond" evidence="19">
    <location>
        <begin position="34"/>
        <end position="114"/>
    </location>
</feature>
<organism evidence="22 23">
    <name type="scientific">Zingiber officinale</name>
    <name type="common">Ginger</name>
    <name type="synonym">Amomum zingiber</name>
    <dbReference type="NCBI Taxonomy" id="94328"/>
    <lineage>
        <taxon>Eukaryota</taxon>
        <taxon>Viridiplantae</taxon>
        <taxon>Streptophyta</taxon>
        <taxon>Embryophyta</taxon>
        <taxon>Tracheophyta</taxon>
        <taxon>Spermatophyta</taxon>
        <taxon>Magnoliopsida</taxon>
        <taxon>Liliopsida</taxon>
        <taxon>Zingiberales</taxon>
        <taxon>Zingiberaceae</taxon>
        <taxon>Zingiber</taxon>
    </lineage>
</organism>
<accession>A0A8J5HN32</accession>
<keyword evidence="6" id="KW-0349">Heme</keyword>
<keyword evidence="7 17" id="KW-0479">Metal-binding</keyword>
<dbReference type="CDD" id="cd00693">
    <property type="entry name" value="secretory_peroxidase"/>
    <property type="match status" value="1"/>
</dbReference>
<evidence type="ECO:0000256" key="20">
    <source>
        <dbReference type="SAM" id="SignalP"/>
    </source>
</evidence>
<dbReference type="Pfam" id="PF00141">
    <property type="entry name" value="peroxidase"/>
    <property type="match status" value="1"/>
</dbReference>
<evidence type="ECO:0000256" key="4">
    <source>
        <dbReference type="ARBA" id="ARBA00012313"/>
    </source>
</evidence>
<evidence type="ECO:0000256" key="5">
    <source>
        <dbReference type="ARBA" id="ARBA00022559"/>
    </source>
</evidence>
<dbReference type="PANTHER" id="PTHR31388:SF5">
    <property type="entry name" value="PEROXIDASE"/>
    <property type="match status" value="1"/>
</dbReference>
<dbReference type="PROSITE" id="PS00436">
    <property type="entry name" value="PEROXIDASE_2"/>
    <property type="match status" value="1"/>
</dbReference>
<feature type="chain" id="PRO_5035216299" description="peroxidase" evidence="20">
    <location>
        <begin position="24"/>
        <end position="317"/>
    </location>
</feature>
<evidence type="ECO:0000259" key="21">
    <source>
        <dbReference type="PROSITE" id="PS50873"/>
    </source>
</evidence>
<feature type="binding site" evidence="17">
    <location>
        <position position="75"/>
    </location>
    <ligand>
        <name>Ca(2+)</name>
        <dbReference type="ChEBI" id="CHEBI:29108"/>
        <label>1</label>
    </ligand>
</feature>
<dbReference type="InterPro" id="IPR033905">
    <property type="entry name" value="Secretory_peroxidase"/>
</dbReference>
<dbReference type="EMBL" id="JACMSC010000003">
    <property type="protein sequence ID" value="KAG6529124.1"/>
    <property type="molecule type" value="Genomic_DNA"/>
</dbReference>
<keyword evidence="8 20" id="KW-0732">Signal</keyword>
<feature type="site" description="Transition state stabilizer" evidence="18">
    <location>
        <position position="61"/>
    </location>
</feature>
<gene>
    <name evidence="22" type="ORF">ZIOFF_011318</name>
</gene>
<dbReference type="GO" id="GO:0042744">
    <property type="term" value="P:hydrogen peroxide catabolic process"/>
    <property type="evidence" value="ECO:0007669"/>
    <property type="project" value="UniProtKB-KW"/>
</dbReference>
<evidence type="ECO:0000256" key="14">
    <source>
        <dbReference type="ARBA" id="ARBA00023324"/>
    </source>
</evidence>
<reference evidence="22 23" key="1">
    <citation type="submission" date="2020-08" db="EMBL/GenBank/DDBJ databases">
        <title>Plant Genome Project.</title>
        <authorList>
            <person name="Zhang R.-G."/>
        </authorList>
    </citation>
    <scope>NUCLEOTIDE SEQUENCE [LARGE SCALE GENOMIC DNA]</scope>
    <source>
        <tissue evidence="22">Rhizome</tissue>
    </source>
</reference>
<feature type="signal peptide" evidence="20">
    <location>
        <begin position="1"/>
        <end position="23"/>
    </location>
</feature>
<feature type="domain" description="Plant heme peroxidase family profile" evidence="21">
    <location>
        <begin position="24"/>
        <end position="317"/>
    </location>
</feature>
<evidence type="ECO:0000256" key="18">
    <source>
        <dbReference type="PIRSR" id="PIRSR600823-4"/>
    </source>
</evidence>
<keyword evidence="23" id="KW-1185">Reference proteome</keyword>
<keyword evidence="13" id="KW-0325">Glycoprotein</keyword>
<evidence type="ECO:0000313" key="22">
    <source>
        <dbReference type="EMBL" id="KAG6529124.1"/>
    </source>
</evidence>
<feature type="disulfide bond" evidence="19">
    <location>
        <begin position="199"/>
        <end position="224"/>
    </location>
</feature>
<evidence type="ECO:0000313" key="23">
    <source>
        <dbReference type="Proteomes" id="UP000734854"/>
    </source>
</evidence>
<comment type="similarity">
    <text evidence="3">Belongs to the peroxidase family. Ascorbate peroxidase subfamily.</text>
</comment>
<feature type="binding site" evidence="17">
    <location>
        <position position="245"/>
    </location>
    <ligand>
        <name>Ca(2+)</name>
        <dbReference type="ChEBI" id="CHEBI:29108"/>
        <label>2</label>
    </ligand>
</feature>
<dbReference type="GO" id="GO:0005576">
    <property type="term" value="C:extracellular region"/>
    <property type="evidence" value="ECO:0007669"/>
    <property type="project" value="UniProtKB-SubCell"/>
</dbReference>
<evidence type="ECO:0000256" key="9">
    <source>
        <dbReference type="ARBA" id="ARBA00022837"/>
    </source>
</evidence>
<feature type="binding site" evidence="17">
    <location>
        <position position="87"/>
    </location>
    <ligand>
        <name>Ca(2+)</name>
        <dbReference type="ChEBI" id="CHEBI:29108"/>
        <label>1</label>
    </ligand>
</feature>
<evidence type="ECO:0000256" key="13">
    <source>
        <dbReference type="ARBA" id="ARBA00023180"/>
    </source>
</evidence>
<comment type="cofactor">
    <cofactor evidence="17">
        <name>Ca(2+)</name>
        <dbReference type="ChEBI" id="CHEBI:29108"/>
    </cofactor>
    <text evidence="17">Binds 2 calcium ions per subunit.</text>
</comment>
<evidence type="ECO:0000256" key="17">
    <source>
        <dbReference type="PIRSR" id="PIRSR600823-3"/>
    </source>
</evidence>
<keyword evidence="14" id="KW-0376">Hydrogen peroxide</keyword>
<evidence type="ECO:0000256" key="8">
    <source>
        <dbReference type="ARBA" id="ARBA00022729"/>
    </source>
</evidence>
<dbReference type="OrthoDB" id="2859658at2759"/>
<dbReference type="PANTHER" id="PTHR31388">
    <property type="entry name" value="PEROXIDASE 72-RELATED"/>
    <property type="match status" value="1"/>
</dbReference>
<feature type="active site" description="Proton acceptor" evidence="15">
    <location>
        <position position="65"/>
    </location>
</feature>
<evidence type="ECO:0000256" key="3">
    <source>
        <dbReference type="ARBA" id="ARBA00006873"/>
    </source>
</evidence>
<evidence type="ECO:0000256" key="15">
    <source>
        <dbReference type="PIRSR" id="PIRSR600823-1"/>
    </source>
</evidence>
<comment type="cofactor">
    <cofactor evidence="17">
        <name>heme b</name>
        <dbReference type="ChEBI" id="CHEBI:60344"/>
    </cofactor>
    <text evidence="17">Binds 1 heme b (iron(II)-protoporphyrin IX) group per subunit.</text>
</comment>